<accession>A0A0C2V9H2</accession>
<protein>
    <submittedName>
        <fullName evidence="1">Uncharacterized protein</fullName>
    </submittedName>
</protein>
<keyword evidence="2" id="KW-1185">Reference proteome</keyword>
<proteinExistence type="predicted"/>
<name>A0A0C2V9H2_9BACL</name>
<dbReference type="PATRIC" id="fig|889306.3.peg.1965"/>
<dbReference type="EMBL" id="JXRP01000017">
    <property type="protein sequence ID" value="KIL45597.1"/>
    <property type="molecule type" value="Genomic_DNA"/>
</dbReference>
<evidence type="ECO:0000313" key="2">
    <source>
        <dbReference type="Proteomes" id="UP000031938"/>
    </source>
</evidence>
<dbReference type="AlphaFoldDB" id="A0A0C2V9H2"/>
<evidence type="ECO:0000313" key="1">
    <source>
        <dbReference type="EMBL" id="KIL45597.1"/>
    </source>
</evidence>
<gene>
    <name evidence="1" type="ORF">KP78_19460</name>
</gene>
<comment type="caution">
    <text evidence="1">The sequence shown here is derived from an EMBL/GenBank/DDBJ whole genome shotgun (WGS) entry which is preliminary data.</text>
</comment>
<reference evidence="1 2" key="1">
    <citation type="submission" date="2015-01" db="EMBL/GenBank/DDBJ databases">
        <title>Genome sequencing of Jeotgalibacillus soli.</title>
        <authorList>
            <person name="Goh K.M."/>
            <person name="Chan K.-G."/>
            <person name="Yaakop A.S."/>
            <person name="Ee R."/>
            <person name="Gan H.M."/>
            <person name="Chan C.S."/>
        </authorList>
    </citation>
    <scope>NUCLEOTIDE SEQUENCE [LARGE SCALE GENOMIC DNA]</scope>
    <source>
        <strain evidence="1 2">P9</strain>
    </source>
</reference>
<dbReference type="Proteomes" id="UP000031938">
    <property type="component" value="Unassembled WGS sequence"/>
</dbReference>
<organism evidence="1 2">
    <name type="scientific">Jeotgalibacillus soli</name>
    <dbReference type="NCBI Taxonomy" id="889306"/>
    <lineage>
        <taxon>Bacteria</taxon>
        <taxon>Bacillati</taxon>
        <taxon>Bacillota</taxon>
        <taxon>Bacilli</taxon>
        <taxon>Bacillales</taxon>
        <taxon>Caryophanaceae</taxon>
        <taxon>Jeotgalibacillus</taxon>
    </lineage>
</organism>
<sequence length="39" mass="4416">MISKMKSTTIRAKPPPKPYPIAIPPLYSYSCYSTNDLLE</sequence>
<dbReference type="STRING" id="889306.KP78_19460"/>